<proteinExistence type="predicted"/>
<dbReference type="PANTHER" id="PTHR42918:SF6">
    <property type="entry name" value="ELONGATION FACTOR P--(R)-BETA-LYSINE LIGASE"/>
    <property type="match status" value="1"/>
</dbReference>
<comment type="caution">
    <text evidence="7">The sequence shown here is derived from an EMBL/GenBank/DDBJ whole genome shotgun (WGS) entry which is preliminary data.</text>
</comment>
<dbReference type="GO" id="GO:0005524">
    <property type="term" value="F:ATP binding"/>
    <property type="evidence" value="ECO:0007669"/>
    <property type="project" value="UniProtKB-KW"/>
</dbReference>
<dbReference type="EMBL" id="VJWL01000003">
    <property type="protein sequence ID" value="TRW48530.1"/>
    <property type="molecule type" value="Genomic_DNA"/>
</dbReference>
<keyword evidence="8" id="KW-1185">Reference proteome</keyword>
<protein>
    <submittedName>
        <fullName evidence="7">Elongation factor P--(R)-beta-lysine ligase</fullName>
        <ecNumber evidence="7">6.3.1.-</ecNumber>
    </submittedName>
</protein>
<dbReference type="SUPFAM" id="SSF55681">
    <property type="entry name" value="Class II aaRS and biotin synthetases"/>
    <property type="match status" value="1"/>
</dbReference>
<dbReference type="Gene3D" id="3.30.930.10">
    <property type="entry name" value="Bira Bifunctional Protein, Domain 2"/>
    <property type="match status" value="1"/>
</dbReference>
<dbReference type="GO" id="GO:0000049">
    <property type="term" value="F:tRNA binding"/>
    <property type="evidence" value="ECO:0007669"/>
    <property type="project" value="TreeGrafter"/>
</dbReference>
<comment type="subunit">
    <text evidence="1">Homodimer.</text>
</comment>
<dbReference type="InterPro" id="IPR004525">
    <property type="entry name" value="EpmA"/>
</dbReference>
<reference evidence="7 8" key="1">
    <citation type="submission" date="2019-07" db="EMBL/GenBank/DDBJ databases">
        <authorList>
            <person name="Yang M."/>
            <person name="Zhao D."/>
            <person name="Xiang H."/>
        </authorList>
    </citation>
    <scope>NUCLEOTIDE SEQUENCE [LARGE SCALE GENOMIC DNA]</scope>
    <source>
        <strain evidence="7 8">IM1326</strain>
    </source>
</reference>
<dbReference type="OrthoDB" id="9802326at2"/>
<keyword evidence="4" id="KW-0067">ATP-binding</keyword>
<evidence type="ECO:0000256" key="5">
    <source>
        <dbReference type="ARBA" id="ARBA00052794"/>
    </source>
</evidence>
<dbReference type="GO" id="GO:0006430">
    <property type="term" value="P:lysyl-tRNA aminoacylation"/>
    <property type="evidence" value="ECO:0007669"/>
    <property type="project" value="InterPro"/>
</dbReference>
<evidence type="ECO:0000256" key="3">
    <source>
        <dbReference type="ARBA" id="ARBA00022741"/>
    </source>
</evidence>
<keyword evidence="2 7" id="KW-0436">Ligase</keyword>
<evidence type="ECO:0000256" key="1">
    <source>
        <dbReference type="ARBA" id="ARBA00011738"/>
    </source>
</evidence>
<name>A0A552X0F0_9GAMM</name>
<dbReference type="GO" id="GO:0003746">
    <property type="term" value="F:translation elongation factor activity"/>
    <property type="evidence" value="ECO:0007669"/>
    <property type="project" value="UniProtKB-KW"/>
</dbReference>
<organism evidence="7 8">
    <name type="scientific">Aliidiomarina halalkaliphila</name>
    <dbReference type="NCBI Taxonomy" id="2593535"/>
    <lineage>
        <taxon>Bacteria</taxon>
        <taxon>Pseudomonadati</taxon>
        <taxon>Pseudomonadota</taxon>
        <taxon>Gammaproteobacteria</taxon>
        <taxon>Alteromonadales</taxon>
        <taxon>Idiomarinaceae</taxon>
        <taxon>Aliidiomarina</taxon>
    </lineage>
</organism>
<dbReference type="RefSeq" id="WP_143236322.1">
    <property type="nucleotide sequence ID" value="NZ_VJWL01000003.1"/>
</dbReference>
<dbReference type="AlphaFoldDB" id="A0A552X0F0"/>
<keyword evidence="7" id="KW-0648">Protein biosynthesis</keyword>
<keyword evidence="3" id="KW-0547">Nucleotide-binding</keyword>
<gene>
    <name evidence="7" type="primary">epmA</name>
    <name evidence="7" type="ORF">FM042_10210</name>
</gene>
<dbReference type="EC" id="6.3.1.-" evidence="7"/>
<dbReference type="FunFam" id="3.30.930.10:FF:000017">
    <property type="entry name" value="Elongation factor P--(R)-beta-lysine ligase"/>
    <property type="match status" value="1"/>
</dbReference>
<dbReference type="NCBIfam" id="NF006828">
    <property type="entry name" value="PRK09350.1"/>
    <property type="match status" value="1"/>
</dbReference>
<dbReference type="GO" id="GO:0005829">
    <property type="term" value="C:cytosol"/>
    <property type="evidence" value="ECO:0007669"/>
    <property type="project" value="TreeGrafter"/>
</dbReference>
<evidence type="ECO:0000256" key="4">
    <source>
        <dbReference type="ARBA" id="ARBA00022840"/>
    </source>
</evidence>
<comment type="catalytic activity">
    <reaction evidence="5">
        <text>D-beta-lysine + L-lysyl-[protein] + ATP = N(6)-((3R)-3,6-diaminohexanoyl)-L-lysyl-[protein] + AMP + diphosphate + H(+)</text>
        <dbReference type="Rhea" id="RHEA:83435"/>
        <dbReference type="Rhea" id="RHEA-COMP:9752"/>
        <dbReference type="Rhea" id="RHEA-COMP:20131"/>
        <dbReference type="ChEBI" id="CHEBI:15378"/>
        <dbReference type="ChEBI" id="CHEBI:29969"/>
        <dbReference type="ChEBI" id="CHEBI:30616"/>
        <dbReference type="ChEBI" id="CHEBI:33019"/>
        <dbReference type="ChEBI" id="CHEBI:84138"/>
        <dbReference type="ChEBI" id="CHEBI:156053"/>
        <dbReference type="ChEBI" id="CHEBI:456215"/>
    </reaction>
    <physiologicalReaction direction="left-to-right" evidence="5">
        <dbReference type="Rhea" id="RHEA:83436"/>
    </physiologicalReaction>
</comment>
<dbReference type="PRINTS" id="PR00982">
    <property type="entry name" value="TRNASYNTHLYS"/>
</dbReference>
<keyword evidence="7" id="KW-0251">Elongation factor</keyword>
<evidence type="ECO:0000256" key="2">
    <source>
        <dbReference type="ARBA" id="ARBA00022598"/>
    </source>
</evidence>
<evidence type="ECO:0000313" key="8">
    <source>
        <dbReference type="Proteomes" id="UP000320359"/>
    </source>
</evidence>
<evidence type="ECO:0000313" key="7">
    <source>
        <dbReference type="EMBL" id="TRW48530.1"/>
    </source>
</evidence>
<dbReference type="NCBIfam" id="TIGR00462">
    <property type="entry name" value="genX"/>
    <property type="match status" value="1"/>
</dbReference>
<dbReference type="InterPro" id="IPR004364">
    <property type="entry name" value="Aa-tRNA-synt_II"/>
</dbReference>
<dbReference type="Proteomes" id="UP000320359">
    <property type="component" value="Unassembled WGS sequence"/>
</dbReference>
<dbReference type="InterPro" id="IPR006195">
    <property type="entry name" value="aa-tRNA-synth_II"/>
</dbReference>
<accession>A0A552X0F0</accession>
<dbReference type="InterPro" id="IPR045864">
    <property type="entry name" value="aa-tRNA-synth_II/BPL/LPL"/>
</dbReference>
<dbReference type="PANTHER" id="PTHR42918">
    <property type="entry name" value="LYSYL-TRNA SYNTHETASE"/>
    <property type="match status" value="1"/>
</dbReference>
<feature type="domain" description="Aminoacyl-transfer RNA synthetases class-II family profile" evidence="6">
    <location>
        <begin position="21"/>
        <end position="321"/>
    </location>
</feature>
<sequence length="325" mass="36621">MTDVRWQPTASWNVLHNRADMLRRIRTFFAERDVLEVDTPLLSHAGVTDVHLQNVTAQLQGPGMPIPTTFYLQTSPEYAMKRLLAAGSGSIYQICKVVRDDEISVRHNPEFTMLEWYRPGFSDADLMAETDVLVRDILGCAEAEYVTYQDAFQRELNIDPLTSAGIAELKQRLLHDGYGSAIDESDSADTLLQLAMSMYVEPNIGQERPCFVTHFPASQAALAKLSTDDPRVSHRFELFYQGLELANGFWELTDAKQQRQRFEQDNRERKALGLQEQPVDERFLAALDAGIPECAGIAVGLDRLLMLRVGAQDISQVLSFPIERA</sequence>
<dbReference type="Pfam" id="PF00152">
    <property type="entry name" value="tRNA-synt_2"/>
    <property type="match status" value="1"/>
</dbReference>
<evidence type="ECO:0000259" key="6">
    <source>
        <dbReference type="PROSITE" id="PS50862"/>
    </source>
</evidence>
<dbReference type="InterPro" id="IPR018149">
    <property type="entry name" value="Lys-tRNA-synth_II_C"/>
</dbReference>
<dbReference type="PROSITE" id="PS50862">
    <property type="entry name" value="AA_TRNA_LIGASE_II"/>
    <property type="match status" value="1"/>
</dbReference>
<dbReference type="GO" id="GO:0004824">
    <property type="term" value="F:lysine-tRNA ligase activity"/>
    <property type="evidence" value="ECO:0007669"/>
    <property type="project" value="InterPro"/>
</dbReference>